<comment type="caution">
    <text evidence="1">The sequence shown here is derived from an EMBL/GenBank/DDBJ whole genome shotgun (WGS) entry which is preliminary data.</text>
</comment>
<dbReference type="AlphaFoldDB" id="A0A2P8FVZ8"/>
<evidence type="ECO:0000313" key="2">
    <source>
        <dbReference type="Proteomes" id="UP000240978"/>
    </source>
</evidence>
<evidence type="ECO:0008006" key="3">
    <source>
        <dbReference type="Google" id="ProtNLM"/>
    </source>
</evidence>
<reference evidence="1 2" key="1">
    <citation type="submission" date="2018-03" db="EMBL/GenBank/DDBJ databases">
        <title>Genomic Encyclopedia of Archaeal and Bacterial Type Strains, Phase II (KMG-II): from individual species to whole genera.</title>
        <authorList>
            <person name="Goeker M."/>
        </authorList>
    </citation>
    <scope>NUCLEOTIDE SEQUENCE [LARGE SCALE GENOMIC DNA]</scope>
    <source>
        <strain evidence="1 2">DSM 18107</strain>
    </source>
</reference>
<name>A0A2P8FVZ8_9BACT</name>
<dbReference type="Pfam" id="PF06037">
    <property type="entry name" value="DUF922"/>
    <property type="match status" value="1"/>
</dbReference>
<evidence type="ECO:0000313" key="1">
    <source>
        <dbReference type="EMBL" id="PSL25815.1"/>
    </source>
</evidence>
<organism evidence="1 2">
    <name type="scientific">Chitinophaga ginsengisoli</name>
    <dbReference type="NCBI Taxonomy" id="363837"/>
    <lineage>
        <taxon>Bacteria</taxon>
        <taxon>Pseudomonadati</taxon>
        <taxon>Bacteroidota</taxon>
        <taxon>Chitinophagia</taxon>
        <taxon>Chitinophagales</taxon>
        <taxon>Chitinophagaceae</taxon>
        <taxon>Chitinophaga</taxon>
    </lineage>
</organism>
<keyword evidence="2" id="KW-1185">Reference proteome</keyword>
<dbReference type="RefSeq" id="WP_106604442.1">
    <property type="nucleotide sequence ID" value="NZ_PYGK01000012.1"/>
</dbReference>
<accession>A0A2P8FVZ8</accession>
<proteinExistence type="predicted"/>
<sequence length="277" mass="31458">MKHLLYIFIAVCICSCSPKLSTLTGDNHIAPLPDTAFVVVLSPDDRYNGNGKIAVINSSDANITPACTYDEIIARFKQVARAQGANLVKITSYKKPAFKGDCDKMTARLYKVDNVKAYEQKFDWSADRKLSWEDYKGTPAPDRDTNVAARTSCRFGIRIDTMYASGIRVVVTNEFICHQSSVRPGRKTPALLAHEQLHFDLCEVYARMLRKQLANTELTPANINKVSTDTFLETYKIYKESQWAYDEETLHGLKPQAQAHWKERIEKELAALDEYKY</sequence>
<dbReference type="Proteomes" id="UP000240978">
    <property type="component" value="Unassembled WGS sequence"/>
</dbReference>
<dbReference type="InterPro" id="IPR010321">
    <property type="entry name" value="DUF922"/>
</dbReference>
<dbReference type="OrthoDB" id="5431540at2"/>
<dbReference type="EMBL" id="PYGK01000012">
    <property type="protein sequence ID" value="PSL25815.1"/>
    <property type="molecule type" value="Genomic_DNA"/>
</dbReference>
<gene>
    <name evidence="1" type="ORF">CLV42_11220</name>
</gene>
<protein>
    <recommendedName>
        <fullName evidence="3">DUF922 domain-containing protein</fullName>
    </recommendedName>
</protein>